<reference evidence="8" key="2">
    <citation type="submission" date="2011-02" db="EMBL/GenBank/DDBJ databases">
        <title>The complete genome of Fluviicola taffensis DSM 16823.</title>
        <authorList>
            <consortium name="US DOE Joint Genome Institute (JGI-PGF)"/>
            <person name="Lucas S."/>
            <person name="Copeland A."/>
            <person name="Lapidus A."/>
            <person name="Bruce D."/>
            <person name="Goodwin L."/>
            <person name="Pitluck S."/>
            <person name="Kyrpides N."/>
            <person name="Mavromatis K."/>
            <person name="Ivanova N."/>
            <person name="Mikhailova N."/>
            <person name="Pagani I."/>
            <person name="Chertkov O."/>
            <person name="Detter J.C."/>
            <person name="Han C."/>
            <person name="Tapia R."/>
            <person name="Land M."/>
            <person name="Hauser L."/>
            <person name="Markowitz V."/>
            <person name="Cheng J.-F."/>
            <person name="Hugenholtz P."/>
            <person name="Woyke T."/>
            <person name="Wu D."/>
            <person name="Tindall B."/>
            <person name="Pomrenke H.G."/>
            <person name="Brambilla E."/>
            <person name="Klenk H.-P."/>
            <person name="Eisen J.A."/>
        </authorList>
    </citation>
    <scope>NUCLEOTIDE SEQUENCE [LARGE SCALE GENOMIC DNA]</scope>
    <source>
        <strain evidence="8">DSM 16823 / RW262 / RW262</strain>
    </source>
</reference>
<evidence type="ECO:0000256" key="5">
    <source>
        <dbReference type="ARBA" id="ARBA00023136"/>
    </source>
</evidence>
<accession>F2IFP7</accession>
<reference evidence="7 8" key="1">
    <citation type="journal article" date="2011" name="Stand. Genomic Sci.">
        <title>Complete genome sequence of the gliding freshwater bacterium Fluviicola taffensis type strain (RW262).</title>
        <authorList>
            <person name="Woyke T."/>
            <person name="Chertkov O."/>
            <person name="Lapidus A."/>
            <person name="Nolan M."/>
            <person name="Lucas S."/>
            <person name="Del Rio T.G."/>
            <person name="Tice H."/>
            <person name="Cheng J.F."/>
            <person name="Tapia R."/>
            <person name="Han C."/>
            <person name="Goodwin L."/>
            <person name="Pitluck S."/>
            <person name="Liolios K."/>
            <person name="Pagani I."/>
            <person name="Ivanova N."/>
            <person name="Huntemann M."/>
            <person name="Mavromatis K."/>
            <person name="Mikhailova N."/>
            <person name="Pati A."/>
            <person name="Chen A."/>
            <person name="Palaniappan K."/>
            <person name="Land M."/>
            <person name="Hauser L."/>
            <person name="Brambilla E.M."/>
            <person name="Rohde M."/>
            <person name="Mwirichia R."/>
            <person name="Sikorski J."/>
            <person name="Tindall B.J."/>
            <person name="Goker M."/>
            <person name="Bristow J."/>
            <person name="Eisen J.A."/>
            <person name="Markowitz V."/>
            <person name="Hugenholtz P."/>
            <person name="Klenk H.P."/>
            <person name="Kyrpides N.C."/>
        </authorList>
    </citation>
    <scope>NUCLEOTIDE SEQUENCE [LARGE SCALE GENOMIC DNA]</scope>
    <source>
        <strain evidence="8">DSM 16823 / RW262 / RW262</strain>
    </source>
</reference>
<comment type="subcellular location">
    <subcellularLocation>
        <location evidence="1">Membrane</location>
        <topology evidence="1">Multi-pass membrane protein</topology>
    </subcellularLocation>
</comment>
<dbReference type="KEGG" id="fte:Fluta_0500"/>
<evidence type="ECO:0000256" key="6">
    <source>
        <dbReference type="SAM" id="Phobius"/>
    </source>
</evidence>
<keyword evidence="3 6" id="KW-0812">Transmembrane</keyword>
<feature type="transmembrane region" description="Helical" evidence="6">
    <location>
        <begin position="141"/>
        <end position="161"/>
    </location>
</feature>
<evidence type="ECO:0000313" key="7">
    <source>
        <dbReference type="EMBL" id="AEA42505.1"/>
    </source>
</evidence>
<dbReference type="EMBL" id="CP002542">
    <property type="protein sequence ID" value="AEA42505.1"/>
    <property type="molecule type" value="Genomic_DNA"/>
</dbReference>
<dbReference type="InterPro" id="IPR050475">
    <property type="entry name" value="Prenyltransferase_related"/>
</dbReference>
<dbReference type="eggNOG" id="COG0382">
    <property type="taxonomic scope" value="Bacteria"/>
</dbReference>
<keyword evidence="2" id="KW-1003">Cell membrane</keyword>
<dbReference type="Pfam" id="PF01040">
    <property type="entry name" value="UbiA"/>
    <property type="match status" value="1"/>
</dbReference>
<dbReference type="Gene3D" id="1.10.357.140">
    <property type="entry name" value="UbiA prenyltransferase"/>
    <property type="match status" value="1"/>
</dbReference>
<evidence type="ECO:0000256" key="4">
    <source>
        <dbReference type="ARBA" id="ARBA00022989"/>
    </source>
</evidence>
<feature type="transmembrane region" description="Helical" evidence="6">
    <location>
        <begin position="173"/>
        <end position="190"/>
    </location>
</feature>
<dbReference type="HOGENOM" id="CLU_939258_0_0_10"/>
<feature type="transmembrane region" description="Helical" evidence="6">
    <location>
        <begin position="246"/>
        <end position="264"/>
    </location>
</feature>
<feature type="transmembrane region" description="Helical" evidence="6">
    <location>
        <begin position="46"/>
        <end position="66"/>
    </location>
</feature>
<gene>
    <name evidence="7" type="ordered locus">Fluta_0500</name>
</gene>
<proteinExistence type="predicted"/>
<feature type="transmembrane region" description="Helical" evidence="6">
    <location>
        <begin position="276"/>
        <end position="295"/>
    </location>
</feature>
<dbReference type="CDD" id="cd13961">
    <property type="entry name" value="PT_UbiA_DGGGPS"/>
    <property type="match status" value="1"/>
</dbReference>
<dbReference type="PANTHER" id="PTHR42723:SF1">
    <property type="entry name" value="CHLOROPHYLL SYNTHASE, CHLOROPLASTIC"/>
    <property type="match status" value="1"/>
</dbReference>
<sequence>MLVKLKATFTLMRWFHELVVMIPFIALYLSTYYFGESHIQTPLSGILLLCFTIQLLIAAGCVLNDIRDKDIDAVNKPNTRIIGRIYSVKQSYILFITLMILTVITSILLTCFYFEDWWWISITVVLFSFVYNLWLKRTPLFGNLLMAAMTASIALVIKMYLSADLVILNSEKLNLLFDLFALISFAIIVPRELSLDISDLQGDLSDDCYTLPAKIGEQNSKWVVVLLLVLFILSGIWIVYFHPYQWITFGVGIVLLFVYMYWLFRCKERIDYIKAGRFLWAVMILMFLLTTYFTFQ</sequence>
<dbReference type="InterPro" id="IPR044878">
    <property type="entry name" value="UbiA_sf"/>
</dbReference>
<name>F2IFP7_FLUTR</name>
<dbReference type="GO" id="GO:0016765">
    <property type="term" value="F:transferase activity, transferring alkyl or aryl (other than methyl) groups"/>
    <property type="evidence" value="ECO:0007669"/>
    <property type="project" value="InterPro"/>
</dbReference>
<feature type="transmembrane region" description="Helical" evidence="6">
    <location>
        <begin position="222"/>
        <end position="240"/>
    </location>
</feature>
<dbReference type="OrthoDB" id="2908954at2"/>
<protein>
    <submittedName>
        <fullName evidence="7">UbiA prenyltransferase</fullName>
    </submittedName>
</protein>
<dbReference type="STRING" id="755732.Fluta_0500"/>
<evidence type="ECO:0000256" key="2">
    <source>
        <dbReference type="ARBA" id="ARBA00022475"/>
    </source>
</evidence>
<dbReference type="GO" id="GO:0016020">
    <property type="term" value="C:membrane"/>
    <property type="evidence" value="ECO:0007669"/>
    <property type="project" value="UniProtKB-SubCell"/>
</dbReference>
<keyword evidence="8" id="KW-1185">Reference proteome</keyword>
<evidence type="ECO:0000256" key="3">
    <source>
        <dbReference type="ARBA" id="ARBA00022692"/>
    </source>
</evidence>
<keyword evidence="5 6" id="KW-0472">Membrane</keyword>
<feature type="transmembrane region" description="Helical" evidence="6">
    <location>
        <begin position="14"/>
        <end position="34"/>
    </location>
</feature>
<keyword evidence="7" id="KW-0808">Transferase</keyword>
<dbReference type="Proteomes" id="UP000007463">
    <property type="component" value="Chromosome"/>
</dbReference>
<feature type="transmembrane region" description="Helical" evidence="6">
    <location>
        <begin position="117"/>
        <end position="134"/>
    </location>
</feature>
<feature type="transmembrane region" description="Helical" evidence="6">
    <location>
        <begin position="92"/>
        <end position="111"/>
    </location>
</feature>
<dbReference type="AlphaFoldDB" id="F2IFP7"/>
<evidence type="ECO:0000313" key="8">
    <source>
        <dbReference type="Proteomes" id="UP000007463"/>
    </source>
</evidence>
<keyword evidence="4 6" id="KW-1133">Transmembrane helix</keyword>
<evidence type="ECO:0000256" key="1">
    <source>
        <dbReference type="ARBA" id="ARBA00004141"/>
    </source>
</evidence>
<dbReference type="InterPro" id="IPR000537">
    <property type="entry name" value="UbiA_prenyltransferase"/>
</dbReference>
<organism evidence="7 8">
    <name type="scientific">Fluviicola taffensis (strain DSM 16823 / NCIMB 13979 / RW262)</name>
    <dbReference type="NCBI Taxonomy" id="755732"/>
    <lineage>
        <taxon>Bacteria</taxon>
        <taxon>Pseudomonadati</taxon>
        <taxon>Bacteroidota</taxon>
        <taxon>Flavobacteriia</taxon>
        <taxon>Flavobacteriales</taxon>
        <taxon>Crocinitomicaceae</taxon>
        <taxon>Fluviicola</taxon>
    </lineage>
</organism>
<dbReference type="PANTHER" id="PTHR42723">
    <property type="entry name" value="CHLOROPHYLL SYNTHASE"/>
    <property type="match status" value="1"/>
</dbReference>